<evidence type="ECO:0000256" key="1">
    <source>
        <dbReference type="SAM" id="MobiDB-lite"/>
    </source>
</evidence>
<name>A0A3B6WBL9_BRAHO</name>
<evidence type="ECO:0000313" key="3">
    <source>
        <dbReference type="Proteomes" id="UP000092328"/>
    </source>
</evidence>
<dbReference type="KEGG" id="bhd:BHYOB78_12310"/>
<dbReference type="AlphaFoldDB" id="A0A3B6WBL9"/>
<feature type="region of interest" description="Disordered" evidence="1">
    <location>
        <begin position="1"/>
        <end position="28"/>
    </location>
</feature>
<sequence length="68" mass="7864">MEKKITENRGGKREGAGRPFVDKEKGKMHTHGITMHDDIWKDIVNEAKKLDLSASQYIVMLHQKNMKN</sequence>
<reference evidence="3" key="1">
    <citation type="journal article" date="2016" name="Genome Announc.">
        <title>Complete Genome Sequence of Brachyspira hyodysenteriae Type Strain B78 (ATCC 27164).</title>
        <authorList>
            <person name="Mirajkar N.S."/>
            <person name="Johnson T.J."/>
            <person name="Gebhart C.J."/>
        </authorList>
    </citation>
    <scope>NUCLEOTIDE SEQUENCE [LARGE SCALE GENOMIC DNA]</scope>
    <source>
        <strain evidence="3">B78</strain>
    </source>
</reference>
<organism evidence="2 3">
    <name type="scientific">Brachyspira hyodysenteriae ATCC 27164</name>
    <dbReference type="NCBI Taxonomy" id="1266923"/>
    <lineage>
        <taxon>Bacteria</taxon>
        <taxon>Pseudomonadati</taxon>
        <taxon>Spirochaetota</taxon>
        <taxon>Spirochaetia</taxon>
        <taxon>Brachyspirales</taxon>
        <taxon>Brachyspiraceae</taxon>
        <taxon>Brachyspira</taxon>
    </lineage>
</organism>
<feature type="compositionally biased region" description="Basic and acidic residues" evidence="1">
    <location>
        <begin position="1"/>
        <end position="27"/>
    </location>
</feature>
<keyword evidence="3" id="KW-1185">Reference proteome</keyword>
<proteinExistence type="predicted"/>
<reference evidence="3" key="2">
    <citation type="journal article" date="2017" name="Genome Announc.">
        <title>Correction for Mirajkar et al., Complete Genome Sequence of Brachyspira hyodysenteriae Type Strain B78 (ATCC 27164).</title>
        <authorList>
            <person name="Mirajkar N.S."/>
            <person name="Johnson T.J."/>
            <person name="Gebhart C.J."/>
        </authorList>
    </citation>
    <scope>NUCLEOTIDE SEQUENCE [LARGE SCALE GENOMIC DNA]</scope>
    <source>
        <strain evidence="3">B78</strain>
    </source>
</reference>
<dbReference type="Proteomes" id="UP000092328">
    <property type="component" value="Chromosome"/>
</dbReference>
<dbReference type="RefSeq" id="WP_020063789.1">
    <property type="nucleotide sequence ID" value="NZ_CP015910.2"/>
</dbReference>
<gene>
    <name evidence="2" type="ORF">BHYOB78_12310</name>
</gene>
<protein>
    <submittedName>
        <fullName evidence="2">Uncharacterized protein</fullName>
    </submittedName>
</protein>
<dbReference type="EMBL" id="CP015910">
    <property type="protein sequence ID" value="ANN64615.1"/>
    <property type="molecule type" value="Genomic_DNA"/>
</dbReference>
<dbReference type="OrthoDB" id="308335at2"/>
<evidence type="ECO:0000313" key="2">
    <source>
        <dbReference type="EMBL" id="ANN64615.1"/>
    </source>
</evidence>
<accession>A0A3B6WBL9</accession>